<comment type="caution">
    <text evidence="5">The sequence shown here is derived from an EMBL/GenBank/DDBJ whole genome shotgun (WGS) entry which is preliminary data.</text>
</comment>
<proteinExistence type="inferred from homology"/>
<organism evidence="5 6">
    <name type="scientific">Microvirga makkahensis</name>
    <dbReference type="NCBI Taxonomy" id="1128670"/>
    <lineage>
        <taxon>Bacteria</taxon>
        <taxon>Pseudomonadati</taxon>
        <taxon>Pseudomonadota</taxon>
        <taxon>Alphaproteobacteria</taxon>
        <taxon>Hyphomicrobiales</taxon>
        <taxon>Methylobacteriaceae</taxon>
        <taxon>Microvirga</taxon>
    </lineage>
</organism>
<reference evidence="5 6" key="2">
    <citation type="submission" date="2020-01" db="EMBL/GenBank/DDBJ databases">
        <title>Microvirga sp. nov., an arsenate reduction bacterium isolated from Tibet hotspring sediments.</title>
        <authorList>
            <person name="Xian W.-D."/>
            <person name="Li W.-J."/>
        </authorList>
    </citation>
    <scope>NUCLEOTIDE SEQUENCE [LARGE SCALE GENOMIC DNA]</scope>
    <source>
        <strain evidence="5 6">KCTC 23863</strain>
    </source>
</reference>
<dbReference type="GO" id="GO:0034432">
    <property type="term" value="F:bis(5'-adenosyl)-pentaphosphatase activity"/>
    <property type="evidence" value="ECO:0007669"/>
    <property type="project" value="TreeGrafter"/>
</dbReference>
<gene>
    <name evidence="3" type="primary">rppH</name>
    <name evidence="3" type="synonym">nudH</name>
    <name evidence="5" type="ORF">GR328_21210</name>
</gene>
<dbReference type="EC" id="3.6.1.-" evidence="3"/>
<dbReference type="Proteomes" id="UP000436483">
    <property type="component" value="Unassembled WGS sequence"/>
</dbReference>
<dbReference type="Pfam" id="PF00293">
    <property type="entry name" value="NUDIX"/>
    <property type="match status" value="1"/>
</dbReference>
<reference evidence="5 6" key="1">
    <citation type="submission" date="2019-12" db="EMBL/GenBank/DDBJ databases">
        <authorList>
            <person name="Yuan C.-G."/>
        </authorList>
    </citation>
    <scope>NUCLEOTIDE SEQUENCE [LARGE SCALE GENOMIC DNA]</scope>
    <source>
        <strain evidence="5 6">KCTC 23863</strain>
    </source>
</reference>
<dbReference type="GO" id="GO:0008893">
    <property type="term" value="F:guanosine-3',5'-bis(diphosphate) 3'-diphosphatase activity"/>
    <property type="evidence" value="ECO:0007669"/>
    <property type="project" value="TreeGrafter"/>
</dbReference>
<dbReference type="GO" id="GO:0006753">
    <property type="term" value="P:nucleoside phosphate metabolic process"/>
    <property type="evidence" value="ECO:0007669"/>
    <property type="project" value="TreeGrafter"/>
</dbReference>
<dbReference type="CDD" id="cd03671">
    <property type="entry name" value="NUDIX_Ap4A_hydrolase_plant_like"/>
    <property type="match status" value="1"/>
</dbReference>
<dbReference type="EMBL" id="WURB01000023">
    <property type="protein sequence ID" value="MXQ13932.1"/>
    <property type="molecule type" value="Genomic_DNA"/>
</dbReference>
<dbReference type="Gene3D" id="3.90.79.10">
    <property type="entry name" value="Nucleoside Triphosphate Pyrophosphohydrolase"/>
    <property type="match status" value="1"/>
</dbReference>
<dbReference type="GO" id="GO:0019693">
    <property type="term" value="P:ribose phosphate metabolic process"/>
    <property type="evidence" value="ECO:0007669"/>
    <property type="project" value="TreeGrafter"/>
</dbReference>
<dbReference type="PANTHER" id="PTHR11839:SF22">
    <property type="entry name" value="NUDIX HYDROLASE 26, CHLOROPLASTIC"/>
    <property type="match status" value="1"/>
</dbReference>
<dbReference type="InterPro" id="IPR020476">
    <property type="entry name" value="Nudix_hydrolase"/>
</dbReference>
<dbReference type="InterPro" id="IPR000086">
    <property type="entry name" value="NUDIX_hydrolase_dom"/>
</dbReference>
<comment type="similarity">
    <text evidence="3">Belongs to the Nudix hydrolase family. RppH subfamily.</text>
</comment>
<dbReference type="InterPro" id="IPR022927">
    <property type="entry name" value="RppH"/>
</dbReference>
<name>A0A7X3MVD8_9HYPH</name>
<dbReference type="OrthoDB" id="9816040at2"/>
<comment type="cofactor">
    <cofactor evidence="3">
        <name>a divalent metal cation</name>
        <dbReference type="ChEBI" id="CHEBI:60240"/>
    </cofactor>
</comment>
<dbReference type="HAMAP" id="MF_00298">
    <property type="entry name" value="Nudix_RppH"/>
    <property type="match status" value="1"/>
</dbReference>
<dbReference type="PRINTS" id="PR00502">
    <property type="entry name" value="NUDIXFAMILY"/>
</dbReference>
<feature type="short sequence motif" description="Nudix box" evidence="3">
    <location>
        <begin position="54"/>
        <end position="75"/>
    </location>
</feature>
<evidence type="ECO:0000256" key="1">
    <source>
        <dbReference type="ARBA" id="ARBA00001936"/>
    </source>
</evidence>
<evidence type="ECO:0000313" key="6">
    <source>
        <dbReference type="Proteomes" id="UP000436483"/>
    </source>
</evidence>
<dbReference type="InterPro" id="IPR015797">
    <property type="entry name" value="NUDIX_hydrolase-like_dom_sf"/>
</dbReference>
<comment type="cofactor">
    <cofactor evidence="1">
        <name>Mn(2+)</name>
        <dbReference type="ChEBI" id="CHEBI:29035"/>
    </cofactor>
</comment>
<evidence type="ECO:0000256" key="2">
    <source>
        <dbReference type="ARBA" id="ARBA00022801"/>
    </source>
</evidence>
<sequence length="179" mass="20604">MRSAKSQQSRKELPYRSCVGVMLLNKQGQVFIGRRHSDASDQVADGYAWQMPQGGIDPGEDPYQAALRELYEETSVRSVSLLAEAPDWYSYDLPSMVAGRAWRGRYRGQTQKWFAFRFEGDESEINISQPGGGHHRPEFNEWRWEDMHRLPELIIPFKRGVYENVVAAFSHLVPQVTRA</sequence>
<dbReference type="PANTHER" id="PTHR11839">
    <property type="entry name" value="UDP/ADP-SUGAR PYROPHOSPHATASE"/>
    <property type="match status" value="1"/>
</dbReference>
<dbReference type="AlphaFoldDB" id="A0A7X3MVD8"/>
<evidence type="ECO:0000256" key="3">
    <source>
        <dbReference type="HAMAP-Rule" id="MF_00298"/>
    </source>
</evidence>
<evidence type="ECO:0000259" key="4">
    <source>
        <dbReference type="PROSITE" id="PS51462"/>
    </source>
</evidence>
<comment type="function">
    <text evidence="3">Accelerates the degradation of transcripts by removing pyrophosphate from the 5'-end of triphosphorylated RNA, leading to a more labile monophosphorylated state that can stimulate subsequent ribonuclease cleavage.</text>
</comment>
<protein>
    <recommendedName>
        <fullName evidence="3">RNA pyrophosphohydrolase</fullName>
        <ecNumber evidence="3">3.6.1.-</ecNumber>
    </recommendedName>
    <alternativeName>
        <fullName evidence="3">(Di)nucleoside polyphosphate hydrolase</fullName>
    </alternativeName>
</protein>
<dbReference type="RefSeq" id="WP_160887430.1">
    <property type="nucleotide sequence ID" value="NZ_WURB01000023.1"/>
</dbReference>
<dbReference type="NCBIfam" id="NF001938">
    <property type="entry name" value="PRK00714.1-5"/>
    <property type="match status" value="1"/>
</dbReference>
<feature type="domain" description="Nudix hydrolase" evidence="4">
    <location>
        <begin position="14"/>
        <end position="167"/>
    </location>
</feature>
<evidence type="ECO:0000313" key="5">
    <source>
        <dbReference type="EMBL" id="MXQ13932.1"/>
    </source>
</evidence>
<dbReference type="PROSITE" id="PS51462">
    <property type="entry name" value="NUDIX"/>
    <property type="match status" value="1"/>
</dbReference>
<accession>A0A7X3MVD8</accession>
<dbReference type="SUPFAM" id="SSF55811">
    <property type="entry name" value="Nudix"/>
    <property type="match status" value="1"/>
</dbReference>
<keyword evidence="6" id="KW-1185">Reference proteome</keyword>
<keyword evidence="2 3" id="KW-0378">Hydrolase</keyword>